<protein>
    <submittedName>
        <fullName evidence="1">300_t:CDS:1</fullName>
    </submittedName>
</protein>
<reference evidence="1" key="1">
    <citation type="submission" date="2021-06" db="EMBL/GenBank/DDBJ databases">
        <authorList>
            <person name="Kallberg Y."/>
            <person name="Tangrot J."/>
            <person name="Rosling A."/>
        </authorList>
    </citation>
    <scope>NUCLEOTIDE SEQUENCE</scope>
    <source>
        <strain evidence="1">MA461A</strain>
    </source>
</reference>
<keyword evidence="2" id="KW-1185">Reference proteome</keyword>
<comment type="caution">
    <text evidence="1">The sequence shown here is derived from an EMBL/GenBank/DDBJ whole genome shotgun (WGS) entry which is preliminary data.</text>
</comment>
<sequence length="116" mass="13463">QEINFLHRYDFANDFANELSEYELSELNTVFAQEQTLLNVNESNLQFLNNSFHNENGITTSFSINQTIANTPFIQTNGYDMMHHNIDEIGTNIINDNANYEFFGFYCNDTTSYSYA</sequence>
<evidence type="ECO:0000313" key="2">
    <source>
        <dbReference type="Proteomes" id="UP000789920"/>
    </source>
</evidence>
<gene>
    <name evidence="1" type="ORF">RPERSI_LOCUS24628</name>
</gene>
<feature type="non-terminal residue" evidence="1">
    <location>
        <position position="1"/>
    </location>
</feature>
<accession>A0ACA9RY63</accession>
<evidence type="ECO:0000313" key="1">
    <source>
        <dbReference type="EMBL" id="CAG8817211.1"/>
    </source>
</evidence>
<dbReference type="Proteomes" id="UP000789920">
    <property type="component" value="Unassembled WGS sequence"/>
</dbReference>
<proteinExistence type="predicted"/>
<dbReference type="EMBL" id="CAJVQC010079551">
    <property type="protein sequence ID" value="CAG8817211.1"/>
    <property type="molecule type" value="Genomic_DNA"/>
</dbReference>
<organism evidence="1 2">
    <name type="scientific">Racocetra persica</name>
    <dbReference type="NCBI Taxonomy" id="160502"/>
    <lineage>
        <taxon>Eukaryota</taxon>
        <taxon>Fungi</taxon>
        <taxon>Fungi incertae sedis</taxon>
        <taxon>Mucoromycota</taxon>
        <taxon>Glomeromycotina</taxon>
        <taxon>Glomeromycetes</taxon>
        <taxon>Diversisporales</taxon>
        <taxon>Gigasporaceae</taxon>
        <taxon>Racocetra</taxon>
    </lineage>
</organism>
<name>A0ACA9RY63_9GLOM</name>